<reference evidence="2 3" key="1">
    <citation type="submission" date="2020-07" db="EMBL/GenBank/DDBJ databases">
        <title>Sequencing the genomes of 1000 actinobacteria strains.</title>
        <authorList>
            <person name="Klenk H.-P."/>
        </authorList>
    </citation>
    <scope>NUCLEOTIDE SEQUENCE [LARGE SCALE GENOMIC DNA]</scope>
    <source>
        <strain evidence="2 3">DSM 23819</strain>
    </source>
</reference>
<proteinExistence type="predicted"/>
<evidence type="ECO:0000313" key="2">
    <source>
        <dbReference type="EMBL" id="NYG59326.1"/>
    </source>
</evidence>
<dbReference type="SUPFAM" id="SSF53474">
    <property type="entry name" value="alpha/beta-Hydrolases"/>
    <property type="match status" value="1"/>
</dbReference>
<accession>A0A7Y9S198</accession>
<organism evidence="2 3">
    <name type="scientific">Nocardioides daedukensis</name>
    <dbReference type="NCBI Taxonomy" id="634462"/>
    <lineage>
        <taxon>Bacteria</taxon>
        <taxon>Bacillati</taxon>
        <taxon>Actinomycetota</taxon>
        <taxon>Actinomycetes</taxon>
        <taxon>Propionibacteriales</taxon>
        <taxon>Nocardioidaceae</taxon>
        <taxon>Nocardioides</taxon>
    </lineage>
</organism>
<dbReference type="Gene3D" id="3.40.50.1820">
    <property type="entry name" value="alpha/beta hydrolase"/>
    <property type="match status" value="1"/>
</dbReference>
<dbReference type="EMBL" id="JACCAA010000001">
    <property type="protein sequence ID" value="NYG59326.1"/>
    <property type="molecule type" value="Genomic_DNA"/>
</dbReference>
<feature type="compositionally biased region" description="Low complexity" evidence="1">
    <location>
        <begin position="22"/>
        <end position="32"/>
    </location>
</feature>
<dbReference type="RefSeq" id="WP_179502386.1">
    <property type="nucleotide sequence ID" value="NZ_JACCAA010000001.1"/>
</dbReference>
<dbReference type="AlphaFoldDB" id="A0A7Y9S198"/>
<dbReference type="InterPro" id="IPR029058">
    <property type="entry name" value="AB_hydrolase_fold"/>
</dbReference>
<gene>
    <name evidence="2" type="ORF">BJ980_002249</name>
</gene>
<feature type="region of interest" description="Disordered" evidence="1">
    <location>
        <begin position="1"/>
        <end position="37"/>
    </location>
</feature>
<name>A0A7Y9S198_9ACTN</name>
<comment type="caution">
    <text evidence="2">The sequence shown here is derived from an EMBL/GenBank/DDBJ whole genome shotgun (WGS) entry which is preliminary data.</text>
</comment>
<keyword evidence="3" id="KW-1185">Reference proteome</keyword>
<feature type="compositionally biased region" description="Basic and acidic residues" evidence="1">
    <location>
        <begin position="11"/>
        <end position="21"/>
    </location>
</feature>
<feature type="compositionally biased region" description="Gly residues" evidence="1">
    <location>
        <begin position="1"/>
        <end position="10"/>
    </location>
</feature>
<evidence type="ECO:0000256" key="1">
    <source>
        <dbReference type="SAM" id="MobiDB-lite"/>
    </source>
</evidence>
<evidence type="ECO:0000313" key="3">
    <source>
        <dbReference type="Proteomes" id="UP000540656"/>
    </source>
</evidence>
<protein>
    <submittedName>
        <fullName evidence="2">Esterase/lipase</fullName>
    </submittedName>
</protein>
<dbReference type="Proteomes" id="UP000540656">
    <property type="component" value="Unassembled WGS sequence"/>
</dbReference>
<sequence>MTLLAGCGGEGDSKSSDKPSDSSDSSATSADTGDAEMPVCVEGDQWSALSSAGPSGITAGDGKLAVVFANTADGTECDWYDYAETLVDDGHRVAAWNYDIADGPVEDRLAELDSVVSQMRKAGSAKVFVIGGSRGGCLALLDAAKNSDVSGVAVLSCAKVWNRVDPTPLAKHLPKVTVPVLSVIAATDPDVPLAEAKADLMALGSKDKELLVIKGSSEHGTALLGSTKVTAALDRFIAAAKMRP</sequence>